<organism evidence="1 2">
    <name type="scientific">Aegilops tauschii subsp. strangulata</name>
    <name type="common">Goatgrass</name>
    <dbReference type="NCBI Taxonomy" id="200361"/>
    <lineage>
        <taxon>Eukaryota</taxon>
        <taxon>Viridiplantae</taxon>
        <taxon>Streptophyta</taxon>
        <taxon>Embryophyta</taxon>
        <taxon>Tracheophyta</taxon>
        <taxon>Spermatophyta</taxon>
        <taxon>Magnoliopsida</taxon>
        <taxon>Liliopsida</taxon>
        <taxon>Poales</taxon>
        <taxon>Poaceae</taxon>
        <taxon>BOP clade</taxon>
        <taxon>Pooideae</taxon>
        <taxon>Triticodae</taxon>
        <taxon>Triticeae</taxon>
        <taxon>Triticinae</taxon>
        <taxon>Aegilops</taxon>
    </lineage>
</organism>
<dbReference type="AlphaFoldDB" id="A0A453R1E3"/>
<proteinExistence type="predicted"/>
<dbReference type="EnsemblPlants" id="AET7Gv20420500.1">
    <property type="protein sequence ID" value="AET7Gv20420500.1"/>
    <property type="gene ID" value="AET7Gv20420500"/>
</dbReference>
<reference evidence="2" key="2">
    <citation type="journal article" date="2017" name="Nat. Plants">
        <title>The Aegilops tauschii genome reveals multiple impacts of transposons.</title>
        <authorList>
            <person name="Zhao G."/>
            <person name="Zou C."/>
            <person name="Li K."/>
            <person name="Wang K."/>
            <person name="Li T."/>
            <person name="Gao L."/>
            <person name="Zhang X."/>
            <person name="Wang H."/>
            <person name="Yang Z."/>
            <person name="Liu X."/>
            <person name="Jiang W."/>
            <person name="Mao L."/>
            <person name="Kong X."/>
            <person name="Jiao Y."/>
            <person name="Jia J."/>
        </authorList>
    </citation>
    <scope>NUCLEOTIDE SEQUENCE [LARGE SCALE GENOMIC DNA]</scope>
    <source>
        <strain evidence="2">cv. AL8/78</strain>
    </source>
</reference>
<reference evidence="1" key="5">
    <citation type="journal article" date="2021" name="G3 (Bethesda)">
        <title>Aegilops tauschii genome assembly Aet v5.0 features greater sequence contiguity and improved annotation.</title>
        <authorList>
            <person name="Wang L."/>
            <person name="Zhu T."/>
            <person name="Rodriguez J.C."/>
            <person name="Deal K.R."/>
            <person name="Dubcovsky J."/>
            <person name="McGuire P.E."/>
            <person name="Lux T."/>
            <person name="Spannagl M."/>
            <person name="Mayer K.F.X."/>
            <person name="Baldrich P."/>
            <person name="Meyers B.C."/>
            <person name="Huo N."/>
            <person name="Gu Y.Q."/>
            <person name="Zhou H."/>
            <person name="Devos K.M."/>
            <person name="Bennetzen J.L."/>
            <person name="Unver T."/>
            <person name="Budak H."/>
            <person name="Gulick P.J."/>
            <person name="Galiba G."/>
            <person name="Kalapos B."/>
            <person name="Nelson D.R."/>
            <person name="Li P."/>
            <person name="You F.M."/>
            <person name="Luo M.C."/>
            <person name="Dvorak J."/>
        </authorList>
    </citation>
    <scope>NUCLEOTIDE SEQUENCE [LARGE SCALE GENOMIC DNA]</scope>
    <source>
        <strain evidence="1">cv. AL8/78</strain>
    </source>
</reference>
<dbReference type="STRING" id="200361.A0A453R1E3"/>
<accession>A0A453R1E3</accession>
<dbReference type="InterPro" id="IPR046960">
    <property type="entry name" value="PPR_At4g14850-like_plant"/>
</dbReference>
<dbReference type="PANTHER" id="PTHR24015">
    <property type="entry name" value="OS07G0578800 PROTEIN-RELATED"/>
    <property type="match status" value="1"/>
</dbReference>
<dbReference type="Proteomes" id="UP000015105">
    <property type="component" value="Chromosome 7D"/>
</dbReference>
<dbReference type="GO" id="GO:0003723">
    <property type="term" value="F:RNA binding"/>
    <property type="evidence" value="ECO:0007669"/>
    <property type="project" value="InterPro"/>
</dbReference>
<dbReference type="Gramene" id="AET7Gv20420500.1">
    <property type="protein sequence ID" value="AET7Gv20420500.1"/>
    <property type="gene ID" value="AET7Gv20420500"/>
</dbReference>
<evidence type="ECO:0000313" key="1">
    <source>
        <dbReference type="EnsemblPlants" id="AET7Gv20420500.1"/>
    </source>
</evidence>
<dbReference type="GO" id="GO:0009451">
    <property type="term" value="P:RNA modification"/>
    <property type="evidence" value="ECO:0007669"/>
    <property type="project" value="InterPro"/>
</dbReference>
<sequence>MVFDNMPVQDRVAWNVLVVQYVRKWLIGAAMLMVVQMQDDDGVWRDSVMLVSVLPGCADTQKLGVWREVHTFAFSNTKALS</sequence>
<reference evidence="1" key="3">
    <citation type="journal article" date="2017" name="Nature">
        <title>Genome sequence of the progenitor of the wheat D genome Aegilops tauschii.</title>
        <authorList>
            <person name="Luo M.C."/>
            <person name="Gu Y.Q."/>
            <person name="Puiu D."/>
            <person name="Wang H."/>
            <person name="Twardziok S.O."/>
            <person name="Deal K.R."/>
            <person name="Huo N."/>
            <person name="Zhu T."/>
            <person name="Wang L."/>
            <person name="Wang Y."/>
            <person name="McGuire P.E."/>
            <person name="Liu S."/>
            <person name="Long H."/>
            <person name="Ramasamy R.K."/>
            <person name="Rodriguez J.C."/>
            <person name="Van S.L."/>
            <person name="Yuan L."/>
            <person name="Wang Z."/>
            <person name="Xia Z."/>
            <person name="Xiao L."/>
            <person name="Anderson O.D."/>
            <person name="Ouyang S."/>
            <person name="Liang Y."/>
            <person name="Zimin A.V."/>
            <person name="Pertea G."/>
            <person name="Qi P."/>
            <person name="Bennetzen J.L."/>
            <person name="Dai X."/>
            <person name="Dawson M.W."/>
            <person name="Muller H.G."/>
            <person name="Kugler K."/>
            <person name="Rivarola-Duarte L."/>
            <person name="Spannagl M."/>
            <person name="Mayer K.F.X."/>
            <person name="Lu F.H."/>
            <person name="Bevan M.W."/>
            <person name="Leroy P."/>
            <person name="Li P."/>
            <person name="You F.M."/>
            <person name="Sun Q."/>
            <person name="Liu Z."/>
            <person name="Lyons E."/>
            <person name="Wicker T."/>
            <person name="Salzberg S.L."/>
            <person name="Devos K.M."/>
            <person name="Dvorak J."/>
        </authorList>
    </citation>
    <scope>NUCLEOTIDE SEQUENCE [LARGE SCALE GENOMIC DNA]</scope>
    <source>
        <strain evidence="1">cv. AL8/78</strain>
    </source>
</reference>
<reference evidence="2" key="1">
    <citation type="journal article" date="2014" name="Science">
        <title>Ancient hybridizations among the ancestral genomes of bread wheat.</title>
        <authorList>
            <consortium name="International Wheat Genome Sequencing Consortium,"/>
            <person name="Marcussen T."/>
            <person name="Sandve S.R."/>
            <person name="Heier L."/>
            <person name="Spannagl M."/>
            <person name="Pfeifer M."/>
            <person name="Jakobsen K.S."/>
            <person name="Wulff B.B."/>
            <person name="Steuernagel B."/>
            <person name="Mayer K.F."/>
            <person name="Olsen O.A."/>
        </authorList>
    </citation>
    <scope>NUCLEOTIDE SEQUENCE [LARGE SCALE GENOMIC DNA]</scope>
    <source>
        <strain evidence="2">cv. AL8/78</strain>
    </source>
</reference>
<keyword evidence="2" id="KW-1185">Reference proteome</keyword>
<evidence type="ECO:0000313" key="2">
    <source>
        <dbReference type="Proteomes" id="UP000015105"/>
    </source>
</evidence>
<name>A0A453R1E3_AEGTS</name>
<reference evidence="1" key="4">
    <citation type="submission" date="2019-03" db="UniProtKB">
        <authorList>
            <consortium name="EnsemblPlants"/>
        </authorList>
    </citation>
    <scope>IDENTIFICATION</scope>
</reference>
<protein>
    <submittedName>
        <fullName evidence="1">Uncharacterized protein</fullName>
    </submittedName>
</protein>